<gene>
    <name evidence="2" type="ORF">BDV24DRAFT_63660</name>
</gene>
<protein>
    <submittedName>
        <fullName evidence="2">Uncharacterized protein</fullName>
    </submittedName>
</protein>
<evidence type="ECO:0000313" key="2">
    <source>
        <dbReference type="EMBL" id="KAE8340300.1"/>
    </source>
</evidence>
<feature type="transmembrane region" description="Helical" evidence="1">
    <location>
        <begin position="57"/>
        <end position="81"/>
    </location>
</feature>
<evidence type="ECO:0000256" key="1">
    <source>
        <dbReference type="SAM" id="Phobius"/>
    </source>
</evidence>
<proteinExistence type="predicted"/>
<dbReference type="EMBL" id="ML737149">
    <property type="protein sequence ID" value="KAE8340300.1"/>
    <property type="molecule type" value="Genomic_DNA"/>
</dbReference>
<name>A0A5N6Y9E0_9EURO</name>
<sequence>MKTKSLAVEAPRLLFAPEWWRMDPPLCTTNFGTPYPCLQHPALYTSFPSWLLLHNTIHFMSVGCIACLSLFLPLHVALFFLTYSFFMKHSSPSAVCLLFGFYL</sequence>
<dbReference type="AlphaFoldDB" id="A0A5N6Y9E0"/>
<reference evidence="2" key="1">
    <citation type="submission" date="2019-04" db="EMBL/GenBank/DDBJ databases">
        <title>Friends and foes A comparative genomics study of 23 Aspergillus species from section Flavi.</title>
        <authorList>
            <consortium name="DOE Joint Genome Institute"/>
            <person name="Kjaerbolling I."/>
            <person name="Vesth T."/>
            <person name="Frisvad J.C."/>
            <person name="Nybo J.L."/>
            <person name="Theobald S."/>
            <person name="Kildgaard S."/>
            <person name="Isbrandt T."/>
            <person name="Kuo A."/>
            <person name="Sato A."/>
            <person name="Lyhne E.K."/>
            <person name="Kogle M.E."/>
            <person name="Wiebenga A."/>
            <person name="Kun R.S."/>
            <person name="Lubbers R.J."/>
            <person name="Makela M.R."/>
            <person name="Barry K."/>
            <person name="Chovatia M."/>
            <person name="Clum A."/>
            <person name="Daum C."/>
            <person name="Haridas S."/>
            <person name="He G."/>
            <person name="LaButti K."/>
            <person name="Lipzen A."/>
            <person name="Mondo S."/>
            <person name="Riley R."/>
            <person name="Salamov A."/>
            <person name="Simmons B.A."/>
            <person name="Magnuson J.K."/>
            <person name="Henrissat B."/>
            <person name="Mortensen U.H."/>
            <person name="Larsen T.O."/>
            <person name="Devries R.P."/>
            <person name="Grigoriev I.V."/>
            <person name="Machida M."/>
            <person name="Baker S.E."/>
            <person name="Andersen M.R."/>
        </authorList>
    </citation>
    <scope>NUCLEOTIDE SEQUENCE</scope>
    <source>
        <strain evidence="2">CBS 117612</strain>
    </source>
</reference>
<keyword evidence="1" id="KW-1133">Transmembrane helix</keyword>
<accession>A0A5N6Y9E0</accession>
<dbReference type="Proteomes" id="UP000325558">
    <property type="component" value="Unassembled WGS sequence"/>
</dbReference>
<organism evidence="2">
    <name type="scientific">Aspergillus arachidicola</name>
    <dbReference type="NCBI Taxonomy" id="656916"/>
    <lineage>
        <taxon>Eukaryota</taxon>
        <taxon>Fungi</taxon>
        <taxon>Dikarya</taxon>
        <taxon>Ascomycota</taxon>
        <taxon>Pezizomycotina</taxon>
        <taxon>Eurotiomycetes</taxon>
        <taxon>Eurotiomycetidae</taxon>
        <taxon>Eurotiales</taxon>
        <taxon>Aspergillaceae</taxon>
        <taxon>Aspergillus</taxon>
        <taxon>Aspergillus subgen. Circumdati</taxon>
    </lineage>
</organism>
<keyword evidence="1" id="KW-0472">Membrane</keyword>
<keyword evidence="1" id="KW-0812">Transmembrane</keyword>